<dbReference type="PIRSF" id="PIRSF000239">
    <property type="entry name" value="AHPC"/>
    <property type="match status" value="1"/>
</dbReference>
<name>A0A2W5UMA7_9BACT</name>
<evidence type="ECO:0000256" key="1">
    <source>
        <dbReference type="ARBA" id="ARBA00003330"/>
    </source>
</evidence>
<evidence type="ECO:0000313" key="16">
    <source>
        <dbReference type="Proteomes" id="UP000249061"/>
    </source>
</evidence>
<dbReference type="AlphaFoldDB" id="A0A2W5UMA7"/>
<dbReference type="InterPro" id="IPR024706">
    <property type="entry name" value="Peroxiredoxin_AhpC-typ"/>
</dbReference>
<dbReference type="Pfam" id="PF00578">
    <property type="entry name" value="AhpC-TSA"/>
    <property type="match status" value="1"/>
</dbReference>
<evidence type="ECO:0000256" key="9">
    <source>
        <dbReference type="ARBA" id="ARBA00032824"/>
    </source>
</evidence>
<feature type="active site" description="Cysteine sulfenic acid (-SOH) intermediate; for peroxidase activity" evidence="13">
    <location>
        <position position="44"/>
    </location>
</feature>
<dbReference type="GO" id="GO:0045454">
    <property type="term" value="P:cell redox homeostasis"/>
    <property type="evidence" value="ECO:0007669"/>
    <property type="project" value="TreeGrafter"/>
</dbReference>
<comment type="catalytic activity">
    <reaction evidence="12">
        <text>a hydroperoxide + [thioredoxin]-dithiol = an alcohol + [thioredoxin]-disulfide + H2O</text>
        <dbReference type="Rhea" id="RHEA:62620"/>
        <dbReference type="Rhea" id="RHEA-COMP:10698"/>
        <dbReference type="Rhea" id="RHEA-COMP:10700"/>
        <dbReference type="ChEBI" id="CHEBI:15377"/>
        <dbReference type="ChEBI" id="CHEBI:29950"/>
        <dbReference type="ChEBI" id="CHEBI:30879"/>
        <dbReference type="ChEBI" id="CHEBI:35924"/>
        <dbReference type="ChEBI" id="CHEBI:50058"/>
        <dbReference type="EC" id="1.11.1.24"/>
    </reaction>
</comment>
<dbReference type="EC" id="1.11.1.24" evidence="3"/>
<evidence type="ECO:0000256" key="11">
    <source>
        <dbReference type="ARBA" id="ARBA00042639"/>
    </source>
</evidence>
<evidence type="ECO:0000256" key="4">
    <source>
        <dbReference type="ARBA" id="ARBA00022559"/>
    </source>
</evidence>
<comment type="function">
    <text evidence="1">Thiol-specific peroxidase that catalyzes the reduction of hydrogen peroxide and organic hydroperoxides to water and alcohols, respectively. Plays a role in cell protection against oxidative stress by detoxifying peroxides and as sensor of hydrogen peroxide-mediated signaling events.</text>
</comment>
<dbReference type="InterPro" id="IPR050924">
    <property type="entry name" value="Peroxiredoxin_BCP/PrxQ"/>
</dbReference>
<evidence type="ECO:0000256" key="12">
    <source>
        <dbReference type="ARBA" id="ARBA00049091"/>
    </source>
</evidence>
<keyword evidence="5" id="KW-0049">Antioxidant</keyword>
<dbReference type="InterPro" id="IPR036249">
    <property type="entry name" value="Thioredoxin-like_sf"/>
</dbReference>
<accession>A0A2W5UMA7</accession>
<evidence type="ECO:0000256" key="8">
    <source>
        <dbReference type="ARBA" id="ARBA00023284"/>
    </source>
</evidence>
<evidence type="ECO:0000256" key="5">
    <source>
        <dbReference type="ARBA" id="ARBA00022862"/>
    </source>
</evidence>
<dbReference type="GO" id="GO:0005737">
    <property type="term" value="C:cytoplasm"/>
    <property type="evidence" value="ECO:0007669"/>
    <property type="project" value="TreeGrafter"/>
</dbReference>
<gene>
    <name evidence="15" type="ORF">DI536_20550</name>
</gene>
<protein>
    <recommendedName>
        <fullName evidence="3">thioredoxin-dependent peroxiredoxin</fullName>
        <ecNumber evidence="3">1.11.1.24</ecNumber>
    </recommendedName>
    <alternativeName>
        <fullName evidence="9">Thioredoxin peroxidase</fullName>
    </alternativeName>
    <alternativeName>
        <fullName evidence="11">Thioredoxin-dependent peroxiredoxin Bcp</fullName>
    </alternativeName>
</protein>
<evidence type="ECO:0000256" key="13">
    <source>
        <dbReference type="PIRSR" id="PIRSR000239-1"/>
    </source>
</evidence>
<evidence type="ECO:0000313" key="15">
    <source>
        <dbReference type="EMBL" id="PZR10218.1"/>
    </source>
</evidence>
<dbReference type="SUPFAM" id="SSF52833">
    <property type="entry name" value="Thioredoxin-like"/>
    <property type="match status" value="1"/>
</dbReference>
<dbReference type="InterPro" id="IPR000866">
    <property type="entry name" value="AhpC/TSA"/>
</dbReference>
<keyword evidence="4" id="KW-0575">Peroxidase</keyword>
<evidence type="ECO:0000256" key="7">
    <source>
        <dbReference type="ARBA" id="ARBA00023157"/>
    </source>
</evidence>
<dbReference type="PANTHER" id="PTHR42801:SF8">
    <property type="entry name" value="PEROXIREDOXIN RV1608C-RELATED"/>
    <property type="match status" value="1"/>
</dbReference>
<comment type="subunit">
    <text evidence="2">Monomer.</text>
</comment>
<keyword evidence="8" id="KW-0676">Redox-active center</keyword>
<reference evidence="15 16" key="1">
    <citation type="submission" date="2017-08" db="EMBL/GenBank/DDBJ databases">
        <title>Infants hospitalized years apart are colonized by the same room-sourced microbial strains.</title>
        <authorList>
            <person name="Brooks B."/>
            <person name="Olm M.R."/>
            <person name="Firek B.A."/>
            <person name="Baker R."/>
            <person name="Thomas B.C."/>
            <person name="Morowitz M.J."/>
            <person name="Banfield J.F."/>
        </authorList>
    </citation>
    <scope>NUCLEOTIDE SEQUENCE [LARGE SCALE GENOMIC DNA]</scope>
    <source>
        <strain evidence="15">S2_003_000_R2_14</strain>
    </source>
</reference>
<dbReference type="PROSITE" id="PS51352">
    <property type="entry name" value="THIOREDOXIN_2"/>
    <property type="match status" value="1"/>
</dbReference>
<organism evidence="15 16">
    <name type="scientific">Archangium gephyra</name>
    <dbReference type="NCBI Taxonomy" id="48"/>
    <lineage>
        <taxon>Bacteria</taxon>
        <taxon>Pseudomonadati</taxon>
        <taxon>Myxococcota</taxon>
        <taxon>Myxococcia</taxon>
        <taxon>Myxococcales</taxon>
        <taxon>Cystobacterineae</taxon>
        <taxon>Archangiaceae</taxon>
        <taxon>Archangium</taxon>
    </lineage>
</organism>
<dbReference type="InterPro" id="IPR013766">
    <property type="entry name" value="Thioredoxin_domain"/>
</dbReference>
<dbReference type="Gene3D" id="3.40.30.10">
    <property type="entry name" value="Glutaredoxin"/>
    <property type="match status" value="1"/>
</dbReference>
<comment type="similarity">
    <text evidence="10">Belongs to the peroxiredoxin family. BCP/PrxQ subfamily.</text>
</comment>
<evidence type="ECO:0000256" key="6">
    <source>
        <dbReference type="ARBA" id="ARBA00023002"/>
    </source>
</evidence>
<dbReference type="CDD" id="cd03017">
    <property type="entry name" value="PRX_BCP"/>
    <property type="match status" value="1"/>
</dbReference>
<dbReference type="GO" id="GO:0034599">
    <property type="term" value="P:cellular response to oxidative stress"/>
    <property type="evidence" value="ECO:0007669"/>
    <property type="project" value="TreeGrafter"/>
</dbReference>
<comment type="caution">
    <text evidence="15">The sequence shown here is derived from an EMBL/GenBank/DDBJ whole genome shotgun (WGS) entry which is preliminary data.</text>
</comment>
<proteinExistence type="inferred from homology"/>
<dbReference type="GO" id="GO:0008379">
    <property type="term" value="F:thioredoxin peroxidase activity"/>
    <property type="evidence" value="ECO:0007669"/>
    <property type="project" value="TreeGrafter"/>
</dbReference>
<evidence type="ECO:0000259" key="14">
    <source>
        <dbReference type="PROSITE" id="PS51352"/>
    </source>
</evidence>
<keyword evidence="6" id="KW-0560">Oxidoreductase</keyword>
<evidence type="ECO:0000256" key="3">
    <source>
        <dbReference type="ARBA" id="ARBA00013017"/>
    </source>
</evidence>
<dbReference type="EMBL" id="QFQP01000018">
    <property type="protein sequence ID" value="PZR10218.1"/>
    <property type="molecule type" value="Genomic_DNA"/>
</dbReference>
<evidence type="ECO:0000256" key="10">
    <source>
        <dbReference type="ARBA" id="ARBA00038489"/>
    </source>
</evidence>
<feature type="domain" description="Thioredoxin" evidence="14">
    <location>
        <begin position="2"/>
        <end position="150"/>
    </location>
</feature>
<dbReference type="PANTHER" id="PTHR42801">
    <property type="entry name" value="THIOREDOXIN-DEPENDENT PEROXIDE REDUCTASE"/>
    <property type="match status" value="1"/>
</dbReference>
<sequence>MIKLNEAAPEFTGTSTTGATVKLSALRGKYVVLFFFPKAFTPGCTRESKQFSDAYAELKALGAEVIGVSTDDHQTQCEFAELVGAQYPMIGDADGSIARQFDVFWPFLKYVRRVTFIIDTEGIVRAVLNHEARIGKHVDESVATLQRLQRKAAPPSSSSSELPTVP</sequence>
<evidence type="ECO:0000256" key="2">
    <source>
        <dbReference type="ARBA" id="ARBA00011245"/>
    </source>
</evidence>
<keyword evidence="7" id="KW-1015">Disulfide bond</keyword>
<dbReference type="Proteomes" id="UP000249061">
    <property type="component" value="Unassembled WGS sequence"/>
</dbReference>